<keyword evidence="2" id="KW-1185">Reference proteome</keyword>
<dbReference type="SMART" id="SM00368">
    <property type="entry name" value="LRR_RI"/>
    <property type="match status" value="4"/>
</dbReference>
<organism evidence="1 2">
    <name type="scientific">Emiliania huxleyi (strain CCMP1516)</name>
    <dbReference type="NCBI Taxonomy" id="280463"/>
    <lineage>
        <taxon>Eukaryota</taxon>
        <taxon>Haptista</taxon>
        <taxon>Haptophyta</taxon>
        <taxon>Prymnesiophyceae</taxon>
        <taxon>Isochrysidales</taxon>
        <taxon>Noelaerhabdaceae</taxon>
        <taxon>Emiliania</taxon>
    </lineage>
</organism>
<evidence type="ECO:0008006" key="3">
    <source>
        <dbReference type="Google" id="ProtNLM"/>
    </source>
</evidence>
<dbReference type="InterPro" id="IPR052394">
    <property type="entry name" value="LRR-containing"/>
</dbReference>
<protein>
    <recommendedName>
        <fullName evidence="3">F-box domain-containing protein</fullName>
    </recommendedName>
</protein>
<dbReference type="Pfam" id="PF13516">
    <property type="entry name" value="LRR_6"/>
    <property type="match status" value="5"/>
</dbReference>
<dbReference type="Gene3D" id="3.80.10.10">
    <property type="entry name" value="Ribonuclease Inhibitor"/>
    <property type="match status" value="3"/>
</dbReference>
<proteinExistence type="predicted"/>
<evidence type="ECO:0000313" key="2">
    <source>
        <dbReference type="Proteomes" id="UP000013827"/>
    </source>
</evidence>
<dbReference type="AlphaFoldDB" id="A0A0D3I8R6"/>
<sequence>MLSDLADDLIRHIIDKAGLSEAAKLKAASRQMRRLASKCVERRLKRHRTALKTLATKLSEEASTMIKETLGHCKWPTVLDLSDMKYSSIADLSGMEYSSFTDVAAIADTLTGNEVLTDLNLSGNNIGGGTGWIKASEVKGESKEVGAKGVDYDGELKLVNVVQTGVLAIADALKGNGVLTTLALPDNNIGPGGAAAIAEALRGNVVLTSLDVGGNDLTEEAALSIVRVERQRNKLTSLGLAHCSIGPTGAAEIADYVSGSRVLTELNLDNNNIRDESAAAIAEALRGNRVLKDLSIAYKN</sequence>
<dbReference type="SUPFAM" id="SSF52047">
    <property type="entry name" value="RNI-like"/>
    <property type="match status" value="1"/>
</dbReference>
<dbReference type="InterPro" id="IPR001611">
    <property type="entry name" value="Leu-rich_rpt"/>
</dbReference>
<dbReference type="Proteomes" id="UP000013827">
    <property type="component" value="Unassembled WGS sequence"/>
</dbReference>
<evidence type="ECO:0000313" key="1">
    <source>
        <dbReference type="EnsemblProtists" id="EOD07651"/>
    </source>
</evidence>
<name>A0A0D3I8R6_EMIH1</name>
<reference evidence="1" key="2">
    <citation type="submission" date="2024-10" db="UniProtKB">
        <authorList>
            <consortium name="EnsemblProtists"/>
        </authorList>
    </citation>
    <scope>IDENTIFICATION</scope>
</reference>
<dbReference type="eggNOG" id="KOG4308">
    <property type="taxonomic scope" value="Eukaryota"/>
</dbReference>
<dbReference type="PaxDb" id="2903-EOD07651"/>
<dbReference type="EnsemblProtists" id="EOD07651">
    <property type="protein sequence ID" value="EOD07651"/>
    <property type="gene ID" value="EMIHUDRAFT_218141"/>
</dbReference>
<accession>A0A0D3I8R6</accession>
<dbReference type="InterPro" id="IPR032675">
    <property type="entry name" value="LRR_dom_sf"/>
</dbReference>
<dbReference type="STRING" id="2903.R1D9U5"/>
<dbReference type="KEGG" id="ehx:EMIHUDRAFT_218141"/>
<dbReference type="PANTHER" id="PTHR24114">
    <property type="entry name" value="LEUCINE RICH REPEAT FAMILY PROTEIN"/>
    <property type="match status" value="1"/>
</dbReference>
<dbReference type="RefSeq" id="XP_005760080.1">
    <property type="nucleotide sequence ID" value="XM_005760023.1"/>
</dbReference>
<dbReference type="GeneID" id="17253922"/>
<reference evidence="2" key="1">
    <citation type="journal article" date="2013" name="Nature">
        <title>Pan genome of the phytoplankton Emiliania underpins its global distribution.</title>
        <authorList>
            <person name="Read B.A."/>
            <person name="Kegel J."/>
            <person name="Klute M.J."/>
            <person name="Kuo A."/>
            <person name="Lefebvre S.C."/>
            <person name="Maumus F."/>
            <person name="Mayer C."/>
            <person name="Miller J."/>
            <person name="Monier A."/>
            <person name="Salamov A."/>
            <person name="Young J."/>
            <person name="Aguilar M."/>
            <person name="Claverie J.M."/>
            <person name="Frickenhaus S."/>
            <person name="Gonzalez K."/>
            <person name="Herman E.K."/>
            <person name="Lin Y.C."/>
            <person name="Napier J."/>
            <person name="Ogata H."/>
            <person name="Sarno A.F."/>
            <person name="Shmutz J."/>
            <person name="Schroeder D."/>
            <person name="de Vargas C."/>
            <person name="Verret F."/>
            <person name="von Dassow P."/>
            <person name="Valentin K."/>
            <person name="Van de Peer Y."/>
            <person name="Wheeler G."/>
            <person name="Dacks J.B."/>
            <person name="Delwiche C.F."/>
            <person name="Dyhrman S.T."/>
            <person name="Glockner G."/>
            <person name="John U."/>
            <person name="Richards T."/>
            <person name="Worden A.Z."/>
            <person name="Zhang X."/>
            <person name="Grigoriev I.V."/>
            <person name="Allen A.E."/>
            <person name="Bidle K."/>
            <person name="Borodovsky M."/>
            <person name="Bowler C."/>
            <person name="Brownlee C."/>
            <person name="Cock J.M."/>
            <person name="Elias M."/>
            <person name="Gladyshev V.N."/>
            <person name="Groth M."/>
            <person name="Guda C."/>
            <person name="Hadaegh A."/>
            <person name="Iglesias-Rodriguez M.D."/>
            <person name="Jenkins J."/>
            <person name="Jones B.M."/>
            <person name="Lawson T."/>
            <person name="Leese F."/>
            <person name="Lindquist E."/>
            <person name="Lobanov A."/>
            <person name="Lomsadze A."/>
            <person name="Malik S.B."/>
            <person name="Marsh M.E."/>
            <person name="Mackinder L."/>
            <person name="Mock T."/>
            <person name="Mueller-Roeber B."/>
            <person name="Pagarete A."/>
            <person name="Parker M."/>
            <person name="Probert I."/>
            <person name="Quesneville H."/>
            <person name="Raines C."/>
            <person name="Rensing S.A."/>
            <person name="Riano-Pachon D.M."/>
            <person name="Richier S."/>
            <person name="Rokitta S."/>
            <person name="Shiraiwa Y."/>
            <person name="Soanes D.M."/>
            <person name="van der Giezen M."/>
            <person name="Wahlund T.M."/>
            <person name="Williams B."/>
            <person name="Wilson W."/>
            <person name="Wolfe G."/>
            <person name="Wurch L.L."/>
        </authorList>
    </citation>
    <scope>NUCLEOTIDE SEQUENCE</scope>
</reference>
<dbReference type="PANTHER" id="PTHR24114:SF2">
    <property type="entry name" value="F-BOX DOMAIN-CONTAINING PROTEIN-RELATED"/>
    <property type="match status" value="1"/>
</dbReference>
<dbReference type="HOGENOM" id="CLU_1117440_0_0_1"/>